<name>A0A066XS76_COLSU</name>
<comment type="caution">
    <text evidence="3">The sequence shown here is derived from an EMBL/GenBank/DDBJ whole genome shotgun (WGS) entry which is preliminary data.</text>
</comment>
<dbReference type="PANTHER" id="PTHR48125:SF12">
    <property type="entry name" value="AT HOOK TRANSCRIPTION FACTOR FAMILY-RELATED"/>
    <property type="match status" value="1"/>
</dbReference>
<keyword evidence="2" id="KW-0472">Membrane</keyword>
<feature type="region of interest" description="Disordered" evidence="1">
    <location>
        <begin position="536"/>
        <end position="555"/>
    </location>
</feature>
<feature type="compositionally biased region" description="Pro residues" evidence="1">
    <location>
        <begin position="656"/>
        <end position="665"/>
    </location>
</feature>
<feature type="region of interest" description="Disordered" evidence="1">
    <location>
        <begin position="47"/>
        <end position="86"/>
    </location>
</feature>
<gene>
    <name evidence="3" type="ORF">CSUB01_10479</name>
</gene>
<dbReference type="EMBL" id="JMSE01000643">
    <property type="protein sequence ID" value="KDN68606.1"/>
    <property type="molecule type" value="Genomic_DNA"/>
</dbReference>
<accession>A0A066XS76</accession>
<dbReference type="Proteomes" id="UP000027238">
    <property type="component" value="Unassembled WGS sequence"/>
</dbReference>
<dbReference type="PANTHER" id="PTHR48125">
    <property type="entry name" value="LP07818P1"/>
    <property type="match status" value="1"/>
</dbReference>
<keyword evidence="2" id="KW-1133">Transmembrane helix</keyword>
<evidence type="ECO:0000313" key="4">
    <source>
        <dbReference type="Proteomes" id="UP000027238"/>
    </source>
</evidence>
<organism evidence="3 4">
    <name type="scientific">Colletotrichum sublineola</name>
    <name type="common">Sorghum anthracnose fungus</name>
    <dbReference type="NCBI Taxonomy" id="1173701"/>
    <lineage>
        <taxon>Eukaryota</taxon>
        <taxon>Fungi</taxon>
        <taxon>Dikarya</taxon>
        <taxon>Ascomycota</taxon>
        <taxon>Pezizomycotina</taxon>
        <taxon>Sordariomycetes</taxon>
        <taxon>Hypocreomycetidae</taxon>
        <taxon>Glomerellales</taxon>
        <taxon>Glomerellaceae</taxon>
        <taxon>Colletotrichum</taxon>
        <taxon>Colletotrichum graminicola species complex</taxon>
    </lineage>
</organism>
<feature type="region of interest" description="Disordered" evidence="1">
    <location>
        <begin position="652"/>
        <end position="686"/>
    </location>
</feature>
<keyword evidence="4" id="KW-1185">Reference proteome</keyword>
<feature type="compositionally biased region" description="Pro residues" evidence="1">
    <location>
        <begin position="152"/>
        <end position="171"/>
    </location>
</feature>
<feature type="region of interest" description="Disordered" evidence="1">
    <location>
        <begin position="148"/>
        <end position="179"/>
    </location>
</feature>
<feature type="transmembrane region" description="Helical" evidence="2">
    <location>
        <begin position="182"/>
        <end position="206"/>
    </location>
</feature>
<protein>
    <submittedName>
        <fullName evidence="3">Uncharacterized protein</fullName>
    </submittedName>
</protein>
<dbReference type="eggNOG" id="ENOG502REU2">
    <property type="taxonomic scope" value="Eukaryota"/>
</dbReference>
<dbReference type="HOGENOM" id="CLU_384948_0_0_1"/>
<reference evidence="4" key="1">
    <citation type="journal article" date="2014" name="Genome Announc.">
        <title>Draft genome sequence of Colletotrichum sublineola, a destructive pathogen of cultivated sorghum.</title>
        <authorList>
            <person name="Baroncelli R."/>
            <person name="Sanz-Martin J.M."/>
            <person name="Rech G.E."/>
            <person name="Sukno S.A."/>
            <person name="Thon M.R."/>
        </authorList>
    </citation>
    <scope>NUCLEOTIDE SEQUENCE [LARGE SCALE GENOMIC DNA]</scope>
    <source>
        <strain evidence="4">TX430BB</strain>
    </source>
</reference>
<keyword evidence="2" id="KW-0812">Transmembrane</keyword>
<evidence type="ECO:0000313" key="3">
    <source>
        <dbReference type="EMBL" id="KDN68606.1"/>
    </source>
</evidence>
<feature type="compositionally biased region" description="Low complexity" evidence="1">
    <location>
        <begin position="47"/>
        <end position="71"/>
    </location>
</feature>
<dbReference type="OrthoDB" id="4857793at2759"/>
<feature type="compositionally biased region" description="Low complexity" evidence="1">
    <location>
        <begin position="731"/>
        <end position="743"/>
    </location>
</feature>
<sequence>MDFDPALPRRPATAHPHDAFSAVRFSLRIPSPSGIFPCWARTSSTSPASPSSIAESSSPIASPPRSRGPSPNRRRSRSRSTSPSLDSQLQSFELCFHAGFIADPSKPISLHFDSSLSTYSTPLILPCPMAPYYVHEITHVLDLVNPSDSQVPVPPSPLPLLPPPPSPPPSPGQDRPSRTHPFATLAAAITVAVAAIVIALIGGALLNGLFVYKPQQQQAGAWPITTIHNESSSLIHLDTKTPSGAFYSLRLETRPSSLDVYGRFLPIQQLRLSLIPHLLNTLEALPDVLFALHPTITDMCQSIELLRITTKTLVNNHTDPDVERRICEHMRKRVQHATAIWHELMPASDAQSAIWAMVRAVKMLALVTNETLITAAYRKSQLFETPPVWVDACKLCERDNNDDKALSPTPPPGLPMRPFHVADWHFACDLGLPGAYTSGSDNSSAAVVLQLLRSWAEKQDARRVTDLRDAPRDVDDEPIYLNNQHPFDEADEMVFSSLPVEGNILALTRHLVELEKAMVDVTHSVVAEFPDILHAPPQAADQQGRNDDHGGTWLDKLLPRRRGQADSASGKGSPANVLLAAKAREHAKLLGANKAQLDRLRAQLEPIVGVLGQTSAGMALACQLAASADMQGFLDGIDEGKYPNSSTVVIAQISDLPPPPPPPPLRSRSRGGSRSGDETADQPTTTIISVVRARPTLNVAAEVDALEKHVAQVWDPINEARRHMTRRPRVVRPWEQDSISISDGDGDGCLDS</sequence>
<evidence type="ECO:0000256" key="2">
    <source>
        <dbReference type="SAM" id="Phobius"/>
    </source>
</evidence>
<dbReference type="AlphaFoldDB" id="A0A066XS76"/>
<proteinExistence type="predicted"/>
<evidence type="ECO:0000256" key="1">
    <source>
        <dbReference type="SAM" id="MobiDB-lite"/>
    </source>
</evidence>
<feature type="region of interest" description="Disordered" evidence="1">
    <location>
        <begin position="725"/>
        <end position="752"/>
    </location>
</feature>